<accession>A0A6U0BKN5</accession>
<evidence type="ECO:0000256" key="1">
    <source>
        <dbReference type="SAM" id="MobiDB-lite"/>
    </source>
</evidence>
<gene>
    <name evidence="2" type="ORF">OMED0936_LOCUS1358</name>
</gene>
<evidence type="ECO:0000313" key="2">
    <source>
        <dbReference type="EMBL" id="CAD8728894.1"/>
    </source>
</evidence>
<name>A0A6U0BKN5_9CHLO</name>
<sequence>MNDGAEMYGGTDVLRAAAATPLTPEIATKTSNAPLVAREDDGNAHTIANLCSVDKAKIAKLVDKCLESHFKVEALERRVAAAERALEIERQLRGDVERDRDEAVERARVLGEQLAASRDKVVAAAATARKFQNKLKETRRVVGLGDAVLSVDMMIDEFEVPIPRQGLEMTPTPTRRRAQRDSVSNDGSRGEAADESMSAEFGIGLAHLVASVERVNAATGRRLDSP</sequence>
<protein>
    <submittedName>
        <fullName evidence="2">Uncharacterized protein</fullName>
    </submittedName>
</protein>
<dbReference type="EMBL" id="HBFF01001699">
    <property type="protein sequence ID" value="CAD8728894.1"/>
    <property type="molecule type" value="Transcribed_RNA"/>
</dbReference>
<feature type="region of interest" description="Disordered" evidence="1">
    <location>
        <begin position="164"/>
        <end position="195"/>
    </location>
</feature>
<reference evidence="2" key="1">
    <citation type="submission" date="2021-01" db="EMBL/GenBank/DDBJ databases">
        <authorList>
            <person name="Corre E."/>
            <person name="Pelletier E."/>
            <person name="Niang G."/>
            <person name="Scheremetjew M."/>
            <person name="Finn R."/>
            <person name="Kale V."/>
            <person name="Holt S."/>
            <person name="Cochrane G."/>
            <person name="Meng A."/>
            <person name="Brown T."/>
            <person name="Cohen L."/>
        </authorList>
    </citation>
    <scope>NUCLEOTIDE SEQUENCE</scope>
    <source>
        <strain evidence="2">Clade-D-RCC2573</strain>
    </source>
</reference>
<organism evidence="2">
    <name type="scientific">Ostreococcus mediterraneus</name>
    <dbReference type="NCBI Taxonomy" id="1486918"/>
    <lineage>
        <taxon>Eukaryota</taxon>
        <taxon>Viridiplantae</taxon>
        <taxon>Chlorophyta</taxon>
        <taxon>Mamiellophyceae</taxon>
        <taxon>Mamiellales</taxon>
        <taxon>Bathycoccaceae</taxon>
        <taxon>Ostreococcus</taxon>
    </lineage>
</organism>
<proteinExistence type="predicted"/>
<dbReference type="AlphaFoldDB" id="A0A6U0BKN5"/>